<evidence type="ECO:0000313" key="2">
    <source>
        <dbReference type="Proteomes" id="UP000485058"/>
    </source>
</evidence>
<name>A0A699YT22_HAELA</name>
<reference evidence="1 2" key="1">
    <citation type="submission" date="2020-02" db="EMBL/GenBank/DDBJ databases">
        <title>Draft genome sequence of Haematococcus lacustris strain NIES-144.</title>
        <authorList>
            <person name="Morimoto D."/>
            <person name="Nakagawa S."/>
            <person name="Yoshida T."/>
            <person name="Sawayama S."/>
        </authorList>
    </citation>
    <scope>NUCLEOTIDE SEQUENCE [LARGE SCALE GENOMIC DNA]</scope>
    <source>
        <strain evidence="1 2">NIES-144</strain>
    </source>
</reference>
<gene>
    <name evidence="1" type="ORF">HaLaN_08484</name>
</gene>
<dbReference type="Proteomes" id="UP000485058">
    <property type="component" value="Unassembled WGS sequence"/>
</dbReference>
<evidence type="ECO:0000313" key="1">
    <source>
        <dbReference type="EMBL" id="GFH12741.1"/>
    </source>
</evidence>
<organism evidence="1 2">
    <name type="scientific">Haematococcus lacustris</name>
    <name type="common">Green alga</name>
    <name type="synonym">Haematococcus pluvialis</name>
    <dbReference type="NCBI Taxonomy" id="44745"/>
    <lineage>
        <taxon>Eukaryota</taxon>
        <taxon>Viridiplantae</taxon>
        <taxon>Chlorophyta</taxon>
        <taxon>core chlorophytes</taxon>
        <taxon>Chlorophyceae</taxon>
        <taxon>CS clade</taxon>
        <taxon>Chlamydomonadales</taxon>
        <taxon>Haematococcaceae</taxon>
        <taxon>Haematococcus</taxon>
    </lineage>
</organism>
<protein>
    <submittedName>
        <fullName evidence="1">Uncharacterized protein</fullName>
    </submittedName>
</protein>
<proteinExistence type="predicted"/>
<comment type="caution">
    <text evidence="1">The sequence shown here is derived from an EMBL/GenBank/DDBJ whole genome shotgun (WGS) entry which is preliminary data.</text>
</comment>
<accession>A0A699YT22</accession>
<feature type="non-terminal residue" evidence="1">
    <location>
        <position position="74"/>
    </location>
</feature>
<sequence>MKEVVRVVLHDAACREGLHNELYCQRREPLPSWSQQRRQWRAHSWRAHSWPVRCMGDTTPAKTFTAKGSTWFAS</sequence>
<dbReference type="EMBL" id="BLLF01000535">
    <property type="protein sequence ID" value="GFH12741.1"/>
    <property type="molecule type" value="Genomic_DNA"/>
</dbReference>
<keyword evidence="2" id="KW-1185">Reference proteome</keyword>
<feature type="non-terminal residue" evidence="1">
    <location>
        <position position="1"/>
    </location>
</feature>
<dbReference type="AlphaFoldDB" id="A0A699YT22"/>